<dbReference type="InterPro" id="IPR036866">
    <property type="entry name" value="RibonucZ/Hydroxyglut_hydro"/>
</dbReference>
<dbReference type="InterPro" id="IPR050855">
    <property type="entry name" value="NDM-1-like"/>
</dbReference>
<sequence>MIQYRNNYVTIFESQLFKTTSTVIQTDDCVIVVDPTWLPNEVEKIRQYVNKVKKKRPVYLLFTHSDWDHILGYGAFPDATVIGSEQLSERNDKEQIIEQIQIFDSKYYLDRDYPIVYPKIDLVVREEGQVINIGNTSLTFYIANGHTDDGLFTIVEPYGIWIAGDYLSDVEFPYIYFSSDKYEETLAKTEFILKNHDVSLLIPGHGHVTESIEEIQKRKEVSLNYIKKLRNAIVNEHDSLHLLENYSYIRGMKAFHEANINLIKGELSR</sequence>
<organism evidence="2 3">
    <name type="scientific">Heyndrickxia shackletonii</name>
    <dbReference type="NCBI Taxonomy" id="157838"/>
    <lineage>
        <taxon>Bacteria</taxon>
        <taxon>Bacillati</taxon>
        <taxon>Bacillota</taxon>
        <taxon>Bacilli</taxon>
        <taxon>Bacillales</taxon>
        <taxon>Bacillaceae</taxon>
        <taxon>Heyndrickxia</taxon>
    </lineage>
</organism>
<name>A0A0Q3WUS5_9BACI</name>
<keyword evidence="3" id="KW-1185">Reference proteome</keyword>
<dbReference type="PANTHER" id="PTHR42951:SF4">
    <property type="entry name" value="ACYL-COENZYME A THIOESTERASE MBLAC2"/>
    <property type="match status" value="1"/>
</dbReference>
<accession>A0A0Q3WUS5</accession>
<evidence type="ECO:0000313" key="3">
    <source>
        <dbReference type="Proteomes" id="UP000051888"/>
    </source>
</evidence>
<dbReference type="OrthoDB" id="1491389at2"/>
<dbReference type="PANTHER" id="PTHR42951">
    <property type="entry name" value="METALLO-BETA-LACTAMASE DOMAIN-CONTAINING"/>
    <property type="match status" value="1"/>
</dbReference>
<proteinExistence type="predicted"/>
<gene>
    <name evidence="2" type="ORF">AN964_00660</name>
</gene>
<reference evidence="2 3" key="1">
    <citation type="submission" date="2015-09" db="EMBL/GenBank/DDBJ databases">
        <title>Genome sequencing project for genomic taxonomy and phylogenomics of Bacillus-like bacteria.</title>
        <authorList>
            <person name="Liu B."/>
            <person name="Wang J."/>
            <person name="Zhu Y."/>
            <person name="Liu G."/>
            <person name="Chen Q."/>
            <person name="Chen Z."/>
            <person name="Lan J."/>
            <person name="Che J."/>
            <person name="Ge C."/>
            <person name="Shi H."/>
            <person name="Pan Z."/>
            <person name="Liu X."/>
        </authorList>
    </citation>
    <scope>NUCLEOTIDE SEQUENCE [LARGE SCALE GENOMIC DNA]</scope>
    <source>
        <strain evidence="2 3">LMG 18435</strain>
    </source>
</reference>
<feature type="domain" description="Metallo-beta-lactamase" evidence="1">
    <location>
        <begin position="18"/>
        <end position="205"/>
    </location>
</feature>
<dbReference type="GO" id="GO:0016787">
    <property type="term" value="F:hydrolase activity"/>
    <property type="evidence" value="ECO:0007669"/>
    <property type="project" value="UniProtKB-KW"/>
</dbReference>
<dbReference type="EMBL" id="LJJC01000004">
    <property type="protein sequence ID" value="KQL52194.1"/>
    <property type="molecule type" value="Genomic_DNA"/>
</dbReference>
<dbReference type="STRING" id="157838.AN964_00660"/>
<dbReference type="PATRIC" id="fig|157838.3.peg.143"/>
<keyword evidence="2" id="KW-0378">Hydrolase</keyword>
<dbReference type="Proteomes" id="UP000051888">
    <property type="component" value="Unassembled WGS sequence"/>
</dbReference>
<protein>
    <submittedName>
        <fullName evidence="2">Hydrolase glyoxylase</fullName>
    </submittedName>
</protein>
<dbReference type="SMART" id="SM00849">
    <property type="entry name" value="Lactamase_B"/>
    <property type="match status" value="1"/>
</dbReference>
<dbReference type="InterPro" id="IPR001279">
    <property type="entry name" value="Metallo-B-lactamas"/>
</dbReference>
<dbReference type="AlphaFoldDB" id="A0A0Q3WUS5"/>
<evidence type="ECO:0000313" key="2">
    <source>
        <dbReference type="EMBL" id="KQL52194.1"/>
    </source>
</evidence>
<comment type="caution">
    <text evidence="2">The sequence shown here is derived from an EMBL/GenBank/DDBJ whole genome shotgun (WGS) entry which is preliminary data.</text>
</comment>
<dbReference type="RefSeq" id="WP_055737873.1">
    <property type="nucleotide sequence ID" value="NZ_JAAIWL010000052.1"/>
</dbReference>
<dbReference type="SUPFAM" id="SSF56281">
    <property type="entry name" value="Metallo-hydrolase/oxidoreductase"/>
    <property type="match status" value="1"/>
</dbReference>
<evidence type="ECO:0000259" key="1">
    <source>
        <dbReference type="SMART" id="SM00849"/>
    </source>
</evidence>
<dbReference type="Gene3D" id="3.60.15.10">
    <property type="entry name" value="Ribonuclease Z/Hydroxyacylglutathione hydrolase-like"/>
    <property type="match status" value="1"/>
</dbReference>
<dbReference type="Pfam" id="PF00753">
    <property type="entry name" value="Lactamase_B"/>
    <property type="match status" value="1"/>
</dbReference>